<sequence>MNLRVAAVQYKLEDIGEFKQFADQVTHYIRNASEYGAQFVLFPEFMTTQLLSIGDDQGQPLAIDRLSSFTEAYLKLFTKLAADYGMHIIGGTHVIEDGDGKRRNVAHLFYPDGRVKTQAKLHMTPTEKEEWDMAPGDSLNVFDTEFGTIAMLTCYDIEFPEIVRMARAKGADIIFCPSCTDDRHGFYRVRYCCHARAVENQVYIVTTGTVGALRKVDFMRANFGQAAVISPNDIPFPPAGILAEGIINDDMLVVADLDVKLLADVRAAGSVTTWRDRRTDLYPDWES</sequence>
<dbReference type="CDD" id="cd07574">
    <property type="entry name" value="nitrilase_Rim1_like"/>
    <property type="match status" value="1"/>
</dbReference>
<comment type="similarity">
    <text evidence="1">Belongs to the carbon-nitrogen hydrolase superfamily. NIT1/NIT2 family.</text>
</comment>
<dbReference type="GO" id="GO:0016787">
    <property type="term" value="F:hydrolase activity"/>
    <property type="evidence" value="ECO:0007669"/>
    <property type="project" value="UniProtKB-KW"/>
</dbReference>
<dbReference type="EMBL" id="JBHLVF010000010">
    <property type="protein sequence ID" value="MFC0391142.1"/>
    <property type="molecule type" value="Genomic_DNA"/>
</dbReference>
<evidence type="ECO:0000313" key="3">
    <source>
        <dbReference type="EMBL" id="MFC0391142.1"/>
    </source>
</evidence>
<comment type="caution">
    <text evidence="3">The sequence shown here is derived from an EMBL/GenBank/DDBJ whole genome shotgun (WGS) entry which is preliminary data.</text>
</comment>
<evidence type="ECO:0000259" key="2">
    <source>
        <dbReference type="PROSITE" id="PS50263"/>
    </source>
</evidence>
<reference evidence="3 4" key="1">
    <citation type="submission" date="2024-09" db="EMBL/GenBank/DDBJ databases">
        <authorList>
            <person name="Sun Q."/>
            <person name="Mori K."/>
        </authorList>
    </citation>
    <scope>NUCLEOTIDE SEQUENCE [LARGE SCALE GENOMIC DNA]</scope>
    <source>
        <strain evidence="3 4">CCM 4839</strain>
    </source>
</reference>
<gene>
    <name evidence="3" type="ORF">ACFFJ8_07105</name>
</gene>
<evidence type="ECO:0000313" key="4">
    <source>
        <dbReference type="Proteomes" id="UP001589818"/>
    </source>
</evidence>
<dbReference type="Gene3D" id="3.60.110.10">
    <property type="entry name" value="Carbon-nitrogen hydrolase"/>
    <property type="match status" value="1"/>
</dbReference>
<protein>
    <submittedName>
        <fullName evidence="3">Carbon-nitrogen hydrolase family protein</fullName>
    </submittedName>
</protein>
<dbReference type="InterPro" id="IPR036526">
    <property type="entry name" value="C-N_Hydrolase_sf"/>
</dbReference>
<dbReference type="InterPro" id="IPR003010">
    <property type="entry name" value="C-N_Hydrolase"/>
</dbReference>
<accession>A0ABV6J5S6</accession>
<dbReference type="Proteomes" id="UP001589818">
    <property type="component" value="Unassembled WGS sequence"/>
</dbReference>
<dbReference type="PROSITE" id="PS01227">
    <property type="entry name" value="UPF0012"/>
    <property type="match status" value="1"/>
</dbReference>
<name>A0ABV6J5S6_9BACL</name>
<evidence type="ECO:0000256" key="1">
    <source>
        <dbReference type="ARBA" id="ARBA00010613"/>
    </source>
</evidence>
<keyword evidence="3" id="KW-0378">Hydrolase</keyword>
<dbReference type="Pfam" id="PF00795">
    <property type="entry name" value="CN_hydrolase"/>
    <property type="match status" value="1"/>
</dbReference>
<keyword evidence="4" id="KW-1185">Reference proteome</keyword>
<organism evidence="3 4">
    <name type="scientific">Paenibacillus mendelii</name>
    <dbReference type="NCBI Taxonomy" id="206163"/>
    <lineage>
        <taxon>Bacteria</taxon>
        <taxon>Bacillati</taxon>
        <taxon>Bacillota</taxon>
        <taxon>Bacilli</taxon>
        <taxon>Bacillales</taxon>
        <taxon>Paenibacillaceae</taxon>
        <taxon>Paenibacillus</taxon>
    </lineage>
</organism>
<dbReference type="PANTHER" id="PTHR23088">
    <property type="entry name" value="NITRILASE-RELATED"/>
    <property type="match status" value="1"/>
</dbReference>
<dbReference type="SUPFAM" id="SSF56317">
    <property type="entry name" value="Carbon-nitrogen hydrolase"/>
    <property type="match status" value="1"/>
</dbReference>
<dbReference type="PANTHER" id="PTHR23088:SF50">
    <property type="entry name" value="HYDROLASE YHCX"/>
    <property type="match status" value="1"/>
</dbReference>
<dbReference type="RefSeq" id="WP_204818196.1">
    <property type="nucleotide sequence ID" value="NZ_JANHOF010000004.1"/>
</dbReference>
<dbReference type="PROSITE" id="PS50263">
    <property type="entry name" value="CN_HYDROLASE"/>
    <property type="match status" value="1"/>
</dbReference>
<dbReference type="InterPro" id="IPR001110">
    <property type="entry name" value="UPF0012_CS"/>
</dbReference>
<feature type="domain" description="CN hydrolase" evidence="2">
    <location>
        <begin position="3"/>
        <end position="259"/>
    </location>
</feature>
<proteinExistence type="inferred from homology"/>